<feature type="domain" description="Endonuclease/exonuclease/phosphatase" evidence="11">
    <location>
        <begin position="5"/>
        <end position="226"/>
    </location>
</feature>
<dbReference type="Pfam" id="PF03372">
    <property type="entry name" value="Exo_endo_phos"/>
    <property type="match status" value="1"/>
</dbReference>
<name>A0A9Q1BP89_HOLLE</name>
<feature type="site" description="Transition state stabilizer" evidence="9">
    <location>
        <position position="140"/>
    </location>
</feature>
<evidence type="ECO:0000259" key="11">
    <source>
        <dbReference type="Pfam" id="PF03372"/>
    </source>
</evidence>
<feature type="site" description="Interaction with DNA substrate" evidence="9">
    <location>
        <position position="226"/>
    </location>
</feature>
<dbReference type="InterPro" id="IPR004808">
    <property type="entry name" value="AP_endonuc_1"/>
</dbReference>
<dbReference type="Proteomes" id="UP001152320">
    <property type="component" value="Chromosome 13"/>
</dbReference>
<dbReference type="EC" id="3.1.11.2" evidence="3"/>
<keyword evidence="6 8" id="KW-0460">Magnesium</keyword>
<keyword evidence="5" id="KW-0378">Hydrolase</keyword>
<keyword evidence="10" id="KW-0472">Membrane</keyword>
<dbReference type="SUPFAM" id="SSF56219">
    <property type="entry name" value="DNase I-like"/>
    <property type="match status" value="1"/>
</dbReference>
<feature type="active site" evidence="7">
    <location>
        <position position="108"/>
    </location>
</feature>
<proteinExistence type="inferred from homology"/>
<comment type="cofactor">
    <cofactor evidence="8">
        <name>Mg(2+)</name>
        <dbReference type="ChEBI" id="CHEBI:18420"/>
    </cofactor>
    <cofactor evidence="8">
        <name>Mn(2+)</name>
        <dbReference type="ChEBI" id="CHEBI:29035"/>
    </cofactor>
    <text evidence="8">Probably binds two magnesium or manganese ions per subunit.</text>
</comment>
<keyword evidence="8" id="KW-0464">Manganese</keyword>
<evidence type="ECO:0000256" key="5">
    <source>
        <dbReference type="ARBA" id="ARBA00022801"/>
    </source>
</evidence>
<feature type="binding site" evidence="8">
    <location>
        <position position="226"/>
    </location>
    <ligand>
        <name>Mg(2+)</name>
        <dbReference type="ChEBI" id="CHEBI:18420"/>
        <label>1</label>
    </ligand>
</feature>
<comment type="similarity">
    <text evidence="2">Belongs to the DNA repair enzymes AP/ExoA family.</text>
</comment>
<organism evidence="12 13">
    <name type="scientific">Holothuria leucospilota</name>
    <name type="common">Black long sea cucumber</name>
    <name type="synonym">Mertensiothuria leucospilota</name>
    <dbReference type="NCBI Taxonomy" id="206669"/>
    <lineage>
        <taxon>Eukaryota</taxon>
        <taxon>Metazoa</taxon>
        <taxon>Echinodermata</taxon>
        <taxon>Eleutherozoa</taxon>
        <taxon>Echinozoa</taxon>
        <taxon>Holothuroidea</taxon>
        <taxon>Aspidochirotacea</taxon>
        <taxon>Aspidochirotida</taxon>
        <taxon>Holothuriidae</taxon>
        <taxon>Holothuria</taxon>
    </lineage>
</organism>
<evidence type="ECO:0000256" key="10">
    <source>
        <dbReference type="SAM" id="Phobius"/>
    </source>
</evidence>
<keyword evidence="13" id="KW-1185">Reference proteome</keyword>
<dbReference type="GO" id="GO:0003906">
    <property type="term" value="F:DNA-(apurinic or apyrimidinic site) endonuclease activity"/>
    <property type="evidence" value="ECO:0007669"/>
    <property type="project" value="TreeGrafter"/>
</dbReference>
<feature type="transmembrane region" description="Helical" evidence="10">
    <location>
        <begin position="90"/>
        <end position="110"/>
    </location>
</feature>
<evidence type="ECO:0000313" key="13">
    <source>
        <dbReference type="Proteomes" id="UP001152320"/>
    </source>
</evidence>
<feature type="binding site" evidence="8">
    <location>
        <position position="225"/>
    </location>
    <ligand>
        <name>Mg(2+)</name>
        <dbReference type="ChEBI" id="CHEBI:18420"/>
        <label>1</label>
    </ligand>
</feature>
<comment type="catalytic activity">
    <reaction evidence="1">
        <text>Exonucleolytic cleavage in the 3'- to 5'-direction to yield nucleoside 5'-phosphates.</text>
        <dbReference type="EC" id="3.1.11.2"/>
    </reaction>
</comment>
<evidence type="ECO:0000256" key="8">
    <source>
        <dbReference type="PIRSR" id="PIRSR604808-2"/>
    </source>
</evidence>
<feature type="site" description="Important for catalytic activity" evidence="9">
    <location>
        <position position="201"/>
    </location>
</feature>
<evidence type="ECO:0000256" key="1">
    <source>
        <dbReference type="ARBA" id="ARBA00000493"/>
    </source>
</evidence>
<feature type="binding site" evidence="8">
    <location>
        <position position="36"/>
    </location>
    <ligand>
        <name>Mg(2+)</name>
        <dbReference type="ChEBI" id="CHEBI:18420"/>
        <label>1</label>
    </ligand>
</feature>
<protein>
    <recommendedName>
        <fullName evidence="3">exodeoxyribonuclease III</fullName>
        <ecNumber evidence="3">3.1.11.2</ecNumber>
    </recommendedName>
</protein>
<feature type="active site" description="Proton donor/acceptor" evidence="7">
    <location>
        <position position="138"/>
    </location>
</feature>
<comment type="caution">
    <text evidence="12">The sequence shown here is derived from an EMBL/GenBank/DDBJ whole genome shotgun (WGS) entry which is preliminary data.</text>
</comment>
<dbReference type="GO" id="GO:0008081">
    <property type="term" value="F:phosphoric diester hydrolase activity"/>
    <property type="evidence" value="ECO:0007669"/>
    <property type="project" value="TreeGrafter"/>
</dbReference>
<evidence type="ECO:0000256" key="3">
    <source>
        <dbReference type="ARBA" id="ARBA00012115"/>
    </source>
</evidence>
<dbReference type="OrthoDB" id="8961218at2759"/>
<evidence type="ECO:0000256" key="4">
    <source>
        <dbReference type="ARBA" id="ARBA00022723"/>
    </source>
</evidence>
<dbReference type="Gene3D" id="3.60.10.10">
    <property type="entry name" value="Endonuclease/exonuclease/phosphatase"/>
    <property type="match status" value="1"/>
</dbReference>
<gene>
    <name evidence="12" type="ORF">HOLleu_26461</name>
</gene>
<evidence type="ECO:0000256" key="2">
    <source>
        <dbReference type="ARBA" id="ARBA00007092"/>
    </source>
</evidence>
<dbReference type="GO" id="GO:0006284">
    <property type="term" value="P:base-excision repair"/>
    <property type="evidence" value="ECO:0007669"/>
    <property type="project" value="TreeGrafter"/>
</dbReference>
<dbReference type="CDD" id="cd09076">
    <property type="entry name" value="L1-EN"/>
    <property type="match status" value="1"/>
</dbReference>
<dbReference type="GO" id="GO:0008311">
    <property type="term" value="F:double-stranded DNA 3'-5' DNA exonuclease activity"/>
    <property type="evidence" value="ECO:0007669"/>
    <property type="project" value="UniProtKB-EC"/>
</dbReference>
<dbReference type="GO" id="GO:0046872">
    <property type="term" value="F:metal ion binding"/>
    <property type="evidence" value="ECO:0007669"/>
    <property type="project" value="UniProtKB-KW"/>
</dbReference>
<feature type="binding site" evidence="8">
    <location>
        <position position="7"/>
    </location>
    <ligand>
        <name>Mg(2+)</name>
        <dbReference type="ChEBI" id="CHEBI:18420"/>
        <label>1</label>
    </ligand>
</feature>
<evidence type="ECO:0000313" key="12">
    <source>
        <dbReference type="EMBL" id="KAJ8030141.1"/>
    </source>
</evidence>
<dbReference type="InterPro" id="IPR005135">
    <property type="entry name" value="Endo/exonuclease/phosphatase"/>
</dbReference>
<feature type="active site" description="Proton acceptor" evidence="7">
    <location>
        <position position="226"/>
    </location>
</feature>
<evidence type="ECO:0000256" key="6">
    <source>
        <dbReference type="ARBA" id="ARBA00022842"/>
    </source>
</evidence>
<accession>A0A9Q1BP89</accession>
<dbReference type="InterPro" id="IPR036691">
    <property type="entry name" value="Endo/exonu/phosph_ase_sf"/>
</dbReference>
<dbReference type="PANTHER" id="PTHR22748">
    <property type="entry name" value="AP ENDONUCLEASE"/>
    <property type="match status" value="1"/>
</dbReference>
<dbReference type="GO" id="GO:0005634">
    <property type="term" value="C:nucleus"/>
    <property type="evidence" value="ECO:0007669"/>
    <property type="project" value="TreeGrafter"/>
</dbReference>
<sequence length="311" mass="36390">MKVASCNARGLRQNEKRRMIFAYLHKSQYDIIFMQETHSLLTDEQRWRAEWGGTAIFSHGANSSRGVAVLFKNAFCFEIKRQLKDDHGRYILLEILVNNMIFSLVCIYGPNIDDPRFYRLVFNQLENLQCDNVICGGDFNFVFNLSLDKQGGAQKTNFKARDECLSFMDHFTLVDVWRERNPLSVGYSWSSNISNIRCRLDFFLISRNLLSNVTDCYFQPALLSDHSLTILCLTPSFKPRGRGYWKFNNSLLHDQEYIHLIENVITSFPSDHISGDIDPSLTWEKLKFHIRHRTVKYCKQKAYNFLGFLFI</sequence>
<keyword evidence="4 8" id="KW-0479">Metal-binding</keyword>
<feature type="binding site" evidence="8">
    <location>
        <position position="138"/>
    </location>
    <ligand>
        <name>Mg(2+)</name>
        <dbReference type="ChEBI" id="CHEBI:18420"/>
        <label>1</label>
    </ligand>
</feature>
<keyword evidence="10" id="KW-0812">Transmembrane</keyword>
<dbReference type="PANTHER" id="PTHR22748:SF26">
    <property type="entry name" value="ENDONUCLEASE_EXONUCLEASE_PHOSPHATASE DOMAIN-CONTAINING PROTEIN"/>
    <property type="match status" value="1"/>
</dbReference>
<feature type="binding site" evidence="8">
    <location>
        <position position="140"/>
    </location>
    <ligand>
        <name>Mg(2+)</name>
        <dbReference type="ChEBI" id="CHEBI:18420"/>
        <label>1</label>
    </ligand>
</feature>
<dbReference type="EMBL" id="JAIZAY010000013">
    <property type="protein sequence ID" value="KAJ8030141.1"/>
    <property type="molecule type" value="Genomic_DNA"/>
</dbReference>
<dbReference type="AlphaFoldDB" id="A0A9Q1BP89"/>
<reference evidence="12" key="1">
    <citation type="submission" date="2021-10" db="EMBL/GenBank/DDBJ databases">
        <title>Tropical sea cucumber genome reveals ecological adaptation and Cuvierian tubules defense mechanism.</title>
        <authorList>
            <person name="Chen T."/>
        </authorList>
    </citation>
    <scope>NUCLEOTIDE SEQUENCE</scope>
    <source>
        <strain evidence="12">Nanhai2018</strain>
        <tissue evidence="12">Muscle</tissue>
    </source>
</reference>
<keyword evidence="10" id="KW-1133">Transmembrane helix</keyword>
<evidence type="ECO:0000256" key="7">
    <source>
        <dbReference type="PIRSR" id="PIRSR604808-1"/>
    </source>
</evidence>
<evidence type="ECO:0000256" key="9">
    <source>
        <dbReference type="PIRSR" id="PIRSR604808-3"/>
    </source>
</evidence>